<dbReference type="EMBL" id="CP091430">
    <property type="protein sequence ID" value="UVI31044.1"/>
    <property type="molecule type" value="Genomic_DNA"/>
</dbReference>
<reference evidence="10" key="1">
    <citation type="submission" date="2022-01" db="EMBL/GenBank/DDBJ databases">
        <title>Paenibacillus spongiae sp. nov., isolated from marine sponge.</title>
        <authorList>
            <person name="Li Z."/>
            <person name="Zhang M."/>
        </authorList>
    </citation>
    <scope>NUCLEOTIDE SEQUENCE</scope>
    <source>
        <strain evidence="10">PHS-Z3</strain>
    </source>
</reference>
<accession>A0ABY5SAT0</accession>
<evidence type="ECO:0000313" key="10">
    <source>
        <dbReference type="EMBL" id="UVI31044.1"/>
    </source>
</evidence>
<organism evidence="10 11">
    <name type="scientific">Paenibacillus spongiae</name>
    <dbReference type="NCBI Taxonomy" id="2909671"/>
    <lineage>
        <taxon>Bacteria</taxon>
        <taxon>Bacillati</taxon>
        <taxon>Bacillota</taxon>
        <taxon>Bacilli</taxon>
        <taxon>Bacillales</taxon>
        <taxon>Paenibacillaceae</taxon>
        <taxon>Paenibacillus</taxon>
    </lineage>
</organism>
<evidence type="ECO:0000256" key="6">
    <source>
        <dbReference type="ARBA" id="ARBA00023102"/>
    </source>
</evidence>
<dbReference type="Gene3D" id="3.20.20.140">
    <property type="entry name" value="Metal-dependent hydrolases"/>
    <property type="match status" value="1"/>
</dbReference>
<name>A0ABY5SAT0_9BACL</name>
<dbReference type="InterPro" id="IPR004013">
    <property type="entry name" value="PHP_dom"/>
</dbReference>
<dbReference type="PANTHER" id="PTHR21039">
    <property type="entry name" value="HISTIDINOL PHOSPHATASE-RELATED"/>
    <property type="match status" value="1"/>
</dbReference>
<sequence length="294" mass="33480">MLKSYPHAVHRDGHTHTEFCYHGSGEKAELYVAQAIKSGFGMYSLTEHTPLPSQLSRQIPNGPELIAELAMPDHELPQYLGMAEELKAKYKSQIELLVGLEVDYIPGMESYTRQLLDNCGNRLEDGVLSVHFLPGKNGWRCVDYKPDDFKDGLIDYYGSVEKVYEAYYEAIEQSVEADLGPNKPRRIGHLTLIHKYQDIYRPQDPDCCRDTILRILNKIKEREMELDFNVAGLFQPACNEIYPSDWILREAYRLGIPMVYGSDSHRVEHVGRGYDAFQETMRSLAGSGVKAALE</sequence>
<keyword evidence="6 8" id="KW-0368">Histidine biosynthesis</keyword>
<evidence type="ECO:0000256" key="1">
    <source>
        <dbReference type="ARBA" id="ARBA00004970"/>
    </source>
</evidence>
<dbReference type="NCBIfam" id="NF005996">
    <property type="entry name" value="PRK08123.1"/>
    <property type="match status" value="1"/>
</dbReference>
<dbReference type="InterPro" id="IPR010140">
    <property type="entry name" value="Histidinol_P_phosphatase_HisJ"/>
</dbReference>
<keyword evidence="11" id="KW-1185">Reference proteome</keyword>
<feature type="domain" description="PHP" evidence="9">
    <location>
        <begin position="12"/>
        <end position="229"/>
    </location>
</feature>
<dbReference type="Pfam" id="PF13263">
    <property type="entry name" value="PHP_C"/>
    <property type="match status" value="1"/>
</dbReference>
<dbReference type="PANTHER" id="PTHR21039:SF0">
    <property type="entry name" value="HISTIDINOL-PHOSPHATASE"/>
    <property type="match status" value="1"/>
</dbReference>
<keyword evidence="4 8" id="KW-0028">Amino-acid biosynthesis</keyword>
<evidence type="ECO:0000313" key="11">
    <source>
        <dbReference type="Proteomes" id="UP001057877"/>
    </source>
</evidence>
<dbReference type="Proteomes" id="UP001057877">
    <property type="component" value="Chromosome"/>
</dbReference>
<evidence type="ECO:0000256" key="8">
    <source>
        <dbReference type="RuleBase" id="RU366003"/>
    </source>
</evidence>
<gene>
    <name evidence="10" type="primary">hisJ</name>
    <name evidence="10" type="ORF">L1F29_04095</name>
</gene>
<dbReference type="GO" id="GO:0004401">
    <property type="term" value="F:histidinol-phosphatase activity"/>
    <property type="evidence" value="ECO:0007669"/>
    <property type="project" value="UniProtKB-EC"/>
</dbReference>
<evidence type="ECO:0000256" key="4">
    <source>
        <dbReference type="ARBA" id="ARBA00022605"/>
    </source>
</evidence>
<evidence type="ECO:0000256" key="3">
    <source>
        <dbReference type="ARBA" id="ARBA00013085"/>
    </source>
</evidence>
<dbReference type="NCBIfam" id="TIGR01856">
    <property type="entry name" value="hisJ_fam"/>
    <property type="match status" value="1"/>
</dbReference>
<comment type="similarity">
    <text evidence="2 8">Belongs to the PHP hydrolase family. HisK subfamily.</text>
</comment>
<dbReference type="EC" id="3.1.3.15" evidence="3 8"/>
<keyword evidence="5 8" id="KW-0378">Hydrolase</keyword>
<dbReference type="Pfam" id="PF02811">
    <property type="entry name" value="PHP"/>
    <property type="match status" value="1"/>
</dbReference>
<dbReference type="InterPro" id="IPR016195">
    <property type="entry name" value="Pol/histidinol_Pase-like"/>
</dbReference>
<comment type="pathway">
    <text evidence="1 8">Amino-acid biosynthesis; L-histidine biosynthesis; L-histidine from 5-phospho-alpha-D-ribose 1-diphosphate: step 8/9.</text>
</comment>
<evidence type="ECO:0000259" key="9">
    <source>
        <dbReference type="Pfam" id="PF02811"/>
    </source>
</evidence>
<dbReference type="RefSeq" id="WP_258387107.1">
    <property type="nucleotide sequence ID" value="NZ_CP091430.1"/>
</dbReference>
<dbReference type="CDD" id="cd12110">
    <property type="entry name" value="PHP_HisPPase_Hisj_like"/>
    <property type="match status" value="1"/>
</dbReference>
<evidence type="ECO:0000256" key="2">
    <source>
        <dbReference type="ARBA" id="ARBA00009152"/>
    </source>
</evidence>
<dbReference type="SUPFAM" id="SSF89550">
    <property type="entry name" value="PHP domain-like"/>
    <property type="match status" value="1"/>
</dbReference>
<evidence type="ECO:0000256" key="7">
    <source>
        <dbReference type="ARBA" id="ARBA00049158"/>
    </source>
</evidence>
<protein>
    <recommendedName>
        <fullName evidence="3 8">Histidinol-phosphatase</fullName>
        <shortName evidence="8">HolPase</shortName>
        <ecNumber evidence="3 8">3.1.3.15</ecNumber>
    </recommendedName>
</protein>
<proteinExistence type="inferred from homology"/>
<comment type="catalytic activity">
    <reaction evidence="7 8">
        <text>L-histidinol phosphate + H2O = L-histidinol + phosphate</text>
        <dbReference type="Rhea" id="RHEA:14465"/>
        <dbReference type="ChEBI" id="CHEBI:15377"/>
        <dbReference type="ChEBI" id="CHEBI:43474"/>
        <dbReference type="ChEBI" id="CHEBI:57699"/>
        <dbReference type="ChEBI" id="CHEBI:57980"/>
        <dbReference type="EC" id="3.1.3.15"/>
    </reaction>
</comment>
<evidence type="ECO:0000256" key="5">
    <source>
        <dbReference type="ARBA" id="ARBA00022801"/>
    </source>
</evidence>